<evidence type="ECO:0000313" key="3">
    <source>
        <dbReference type="Proteomes" id="UP000756346"/>
    </source>
</evidence>
<dbReference type="AlphaFoldDB" id="A0A9P9BRA5"/>
<keyword evidence="3" id="KW-1185">Reference proteome</keyword>
<sequence>MPEKVWHTVAGVAVVLRPHSGSQADLKSILNTRDRKTGHWLEKIMEEYFERGTGTDTARLFSENACPALMPPFVSGSMSIEVEIKEDETTEEETKEVESKEEERPSAKVQE</sequence>
<dbReference type="EMBL" id="JAGTJQ010000004">
    <property type="protein sequence ID" value="KAH7032590.1"/>
    <property type="molecule type" value="Genomic_DNA"/>
</dbReference>
<dbReference type="Proteomes" id="UP000756346">
    <property type="component" value="Unassembled WGS sequence"/>
</dbReference>
<dbReference type="GeneID" id="70188012"/>
<accession>A0A9P9BRA5</accession>
<feature type="compositionally biased region" description="Acidic residues" evidence="1">
    <location>
        <begin position="84"/>
        <end position="95"/>
    </location>
</feature>
<reference evidence="2" key="1">
    <citation type="journal article" date="2021" name="Nat. Commun.">
        <title>Genetic determinants of endophytism in the Arabidopsis root mycobiome.</title>
        <authorList>
            <person name="Mesny F."/>
            <person name="Miyauchi S."/>
            <person name="Thiergart T."/>
            <person name="Pickel B."/>
            <person name="Atanasova L."/>
            <person name="Karlsson M."/>
            <person name="Huettel B."/>
            <person name="Barry K.W."/>
            <person name="Haridas S."/>
            <person name="Chen C."/>
            <person name="Bauer D."/>
            <person name="Andreopoulos W."/>
            <person name="Pangilinan J."/>
            <person name="LaButti K."/>
            <person name="Riley R."/>
            <person name="Lipzen A."/>
            <person name="Clum A."/>
            <person name="Drula E."/>
            <person name="Henrissat B."/>
            <person name="Kohler A."/>
            <person name="Grigoriev I.V."/>
            <person name="Martin F.M."/>
            <person name="Hacquard S."/>
        </authorList>
    </citation>
    <scope>NUCLEOTIDE SEQUENCE</scope>
    <source>
        <strain evidence="2">MPI-CAGE-CH-0230</strain>
    </source>
</reference>
<feature type="region of interest" description="Disordered" evidence="1">
    <location>
        <begin position="83"/>
        <end position="111"/>
    </location>
</feature>
<name>A0A9P9BRA5_9PEZI</name>
<evidence type="ECO:0000313" key="2">
    <source>
        <dbReference type="EMBL" id="KAH7032590.1"/>
    </source>
</evidence>
<gene>
    <name evidence="2" type="ORF">B0I36DRAFT_361374</name>
</gene>
<organism evidence="2 3">
    <name type="scientific">Microdochium trichocladiopsis</name>
    <dbReference type="NCBI Taxonomy" id="1682393"/>
    <lineage>
        <taxon>Eukaryota</taxon>
        <taxon>Fungi</taxon>
        <taxon>Dikarya</taxon>
        <taxon>Ascomycota</taxon>
        <taxon>Pezizomycotina</taxon>
        <taxon>Sordariomycetes</taxon>
        <taxon>Xylariomycetidae</taxon>
        <taxon>Xylariales</taxon>
        <taxon>Microdochiaceae</taxon>
        <taxon>Microdochium</taxon>
    </lineage>
</organism>
<comment type="caution">
    <text evidence="2">The sequence shown here is derived from an EMBL/GenBank/DDBJ whole genome shotgun (WGS) entry which is preliminary data.</text>
</comment>
<proteinExistence type="predicted"/>
<feature type="compositionally biased region" description="Basic and acidic residues" evidence="1">
    <location>
        <begin position="96"/>
        <end position="111"/>
    </location>
</feature>
<protein>
    <submittedName>
        <fullName evidence="2">Uncharacterized protein</fullName>
    </submittedName>
</protein>
<evidence type="ECO:0000256" key="1">
    <source>
        <dbReference type="SAM" id="MobiDB-lite"/>
    </source>
</evidence>
<dbReference type="RefSeq" id="XP_046013422.1">
    <property type="nucleotide sequence ID" value="XM_046158466.1"/>
</dbReference>